<evidence type="ECO:0000313" key="2">
    <source>
        <dbReference type="Proteomes" id="UP001165960"/>
    </source>
</evidence>
<proteinExistence type="predicted"/>
<keyword evidence="2" id="KW-1185">Reference proteome</keyword>
<organism evidence="1 2">
    <name type="scientific">Entomophthora muscae</name>
    <dbReference type="NCBI Taxonomy" id="34485"/>
    <lineage>
        <taxon>Eukaryota</taxon>
        <taxon>Fungi</taxon>
        <taxon>Fungi incertae sedis</taxon>
        <taxon>Zoopagomycota</taxon>
        <taxon>Entomophthoromycotina</taxon>
        <taxon>Entomophthoromycetes</taxon>
        <taxon>Entomophthorales</taxon>
        <taxon>Entomophthoraceae</taxon>
        <taxon>Entomophthora</taxon>
    </lineage>
</organism>
<protein>
    <submittedName>
        <fullName evidence="1">Uncharacterized protein</fullName>
    </submittedName>
</protein>
<reference evidence="1" key="1">
    <citation type="submission" date="2022-04" db="EMBL/GenBank/DDBJ databases">
        <title>Genome of the entomopathogenic fungus Entomophthora muscae.</title>
        <authorList>
            <person name="Elya C."/>
            <person name="Lovett B.R."/>
            <person name="Lee E."/>
            <person name="Macias A.M."/>
            <person name="Hajek A.E."/>
            <person name="De Bivort B.L."/>
            <person name="Kasson M.T."/>
            <person name="De Fine Licht H.H."/>
            <person name="Stajich J.E."/>
        </authorList>
    </citation>
    <scope>NUCLEOTIDE SEQUENCE</scope>
    <source>
        <strain evidence="1">Berkeley</strain>
    </source>
</reference>
<dbReference type="EMBL" id="QTSX02005742">
    <property type="protein sequence ID" value="KAJ9058117.1"/>
    <property type="molecule type" value="Genomic_DNA"/>
</dbReference>
<gene>
    <name evidence="1" type="ORF">DSO57_1015707</name>
</gene>
<dbReference type="Proteomes" id="UP001165960">
    <property type="component" value="Unassembled WGS sequence"/>
</dbReference>
<name>A0ACC2S6W1_9FUNG</name>
<evidence type="ECO:0000313" key="1">
    <source>
        <dbReference type="EMBL" id="KAJ9058117.1"/>
    </source>
</evidence>
<accession>A0ACC2S6W1</accession>
<comment type="caution">
    <text evidence="1">The sequence shown here is derived from an EMBL/GenBank/DDBJ whole genome shotgun (WGS) entry which is preliminary data.</text>
</comment>
<sequence>MNIALEILQTERTYVAGLELIERVFYRPLVEASKSASPILDTKRISDIFANLMGILTVNREFLSQLELRLEGGDTPWSPEKGLVGDIFCQMAPYFRMYSLYVKNFNSALSVISDQMGKSPAFASFLKGSKVTDQCKGLPFESYLILPVQRIPRYKLLIEDLLKRTDPSHLDHSNLVKGLDIVQRVAIFVNETIRQHEMFMEMLKIQNSLTGFNEVLLVPGRRLIRKGTVHKICRKNHQMREFFLFTDLLVYASGGPAPEVPLTFHRKVELEQSKVVDVPDTDNIKNSFQIISPEKSFAVYCSTLDEKERWVSTIRDAIEDLLSSKRTLRLSAAIPPRRAAEVVLPQVISNYQAPVWIPDDQAIHCHTCREEFTVFRRKHHCRLCGNVICHACSANTFYIPGSSLADLRPARACDLCYRAKFNGVINSSLVSKRSSFLGDSTVPSSVASFSRFPFNAPRRLVELRDSFVSRDSYCSDTAFDAGEESLVSSASSTFSRLQRMRSKSGSAARSCQLCLSEFTVFKWKNQCASCRKIICGDCLSKKAKVGVKRESMIMPSGMGTLTSDASIADTQENIEEEEALFCDPCYLGVDPVHVIVNPKGGGWDVHEAFSLDSTVIPSSNSSNLNSSAITSVNSSEAINEKSNLPIYRPSQLAKST</sequence>